<comment type="caution">
    <text evidence="2">The sequence shown here is derived from an EMBL/GenBank/DDBJ whole genome shotgun (WGS) entry which is preliminary data.</text>
</comment>
<dbReference type="EMBL" id="JAPRBD010000007">
    <property type="protein sequence ID" value="MCZ0689907.1"/>
    <property type="molecule type" value="Genomic_DNA"/>
</dbReference>
<dbReference type="Proteomes" id="UP001076974">
    <property type="component" value="Unassembled WGS sequence"/>
</dbReference>
<dbReference type="Gene3D" id="3.40.50.300">
    <property type="entry name" value="P-loop containing nucleotide triphosphate hydrolases"/>
    <property type="match status" value="1"/>
</dbReference>
<dbReference type="PANTHER" id="PTHR42927">
    <property type="entry name" value="HELICASE SUPERFAMILY 1 AND 2 DOMAIN-CONTAINING PROTEIN"/>
    <property type="match status" value="1"/>
</dbReference>
<feature type="domain" description="Restriction endonuclease type I HsdR second RecA-like helicase" evidence="1">
    <location>
        <begin position="34"/>
        <end position="89"/>
    </location>
</feature>
<dbReference type="AlphaFoldDB" id="A0AAJ1LL01"/>
<sequence>MHDYNTILGVIELRLSKVSYDSVRRDGSHISDTQTKAEFHDNFNVLIVAEKYQTGFDEPLLHTMIVDKKLKNVKAVQTLSRLNRTCPGKTDTFVLDFANRKEDILDAFQPFYQETSLEQEVNADLIYQTERELLDYAIYNQNDVVAFIEVWNKPGKQDDRAMGRMTSVLKPVADRYNLKNPEERYQFRRLVRSLIRWYSYITQVARMFDKDMHKEYLFLSYLIGLLPGETEDPIDLDGKLKLEYYKLQKTFEGEIRLENVDGQYVPATSKSAQGNRQKSTLDEILEKINEKYKGEFKDSDRVMIGALHDKLIADKKLESSARTSDPRIFVESIFPAAFGTAAMESFMESQESYSALFEDQSKYNAVMSALAGVIYRKMRQTTTTPSGQQQEFTLMENFAILH</sequence>
<organism evidence="2 3">
    <name type="scientific">Mediterraneibacter gnavus</name>
    <name type="common">Ruminococcus gnavus</name>
    <dbReference type="NCBI Taxonomy" id="33038"/>
    <lineage>
        <taxon>Bacteria</taxon>
        <taxon>Bacillati</taxon>
        <taxon>Bacillota</taxon>
        <taxon>Clostridia</taxon>
        <taxon>Lachnospirales</taxon>
        <taxon>Lachnospiraceae</taxon>
        <taxon>Mediterraneibacter</taxon>
    </lineage>
</organism>
<evidence type="ECO:0000259" key="1">
    <source>
        <dbReference type="Pfam" id="PF22679"/>
    </source>
</evidence>
<dbReference type="PANTHER" id="PTHR42927:SF1">
    <property type="entry name" value="HELICASE SUPERFAMILY 1 AND 2 DOMAIN-CONTAINING PROTEIN"/>
    <property type="match status" value="1"/>
</dbReference>
<evidence type="ECO:0000313" key="3">
    <source>
        <dbReference type="Proteomes" id="UP001076974"/>
    </source>
</evidence>
<reference evidence="2" key="1">
    <citation type="submission" date="2022-11" db="EMBL/GenBank/DDBJ databases">
        <title>Temperate bacteriophages infecting mucin-degrading bacterium Ruminococcus gnavus from the human gut.</title>
        <authorList>
            <person name="Buttimer C."/>
        </authorList>
    </citation>
    <scope>NUCLEOTIDE SEQUENCE</scope>
    <source>
        <strain evidence="2">CCUG 52279</strain>
    </source>
</reference>
<dbReference type="RefSeq" id="WP_268806676.1">
    <property type="nucleotide sequence ID" value="NZ_BAABXV010000001.1"/>
</dbReference>
<gene>
    <name evidence="2" type="ORF">OZZ16_08265</name>
</gene>
<dbReference type="Pfam" id="PF22679">
    <property type="entry name" value="T1R_D3-like"/>
    <property type="match status" value="1"/>
</dbReference>
<accession>A0AAJ1LL01</accession>
<protein>
    <recommendedName>
        <fullName evidence="1">Restriction endonuclease type I HsdR second RecA-like helicase domain-containing protein</fullName>
    </recommendedName>
</protein>
<dbReference type="InterPro" id="IPR027417">
    <property type="entry name" value="P-loop_NTPase"/>
</dbReference>
<proteinExistence type="predicted"/>
<name>A0AAJ1LL01_MEDGN</name>
<dbReference type="InterPro" id="IPR055180">
    <property type="entry name" value="HsdR_RecA-like_helicase_dom_2"/>
</dbReference>
<evidence type="ECO:0000313" key="2">
    <source>
        <dbReference type="EMBL" id="MCZ0689907.1"/>
    </source>
</evidence>